<evidence type="ECO:0000256" key="1">
    <source>
        <dbReference type="ARBA" id="ARBA00004167"/>
    </source>
</evidence>
<dbReference type="Proteomes" id="UP000010367">
    <property type="component" value="Chromosome"/>
</dbReference>
<feature type="coiled-coil region" evidence="6">
    <location>
        <begin position="280"/>
        <end position="317"/>
    </location>
</feature>
<feature type="compositionally biased region" description="Polar residues" evidence="7">
    <location>
        <begin position="618"/>
        <end position="633"/>
    </location>
</feature>
<name>K9TFJ6_9CYAN</name>
<comment type="subcellular location">
    <subcellularLocation>
        <location evidence="1">Membrane</location>
        <topology evidence="1">Single-pass membrane protein</topology>
    </subcellularLocation>
</comment>
<dbReference type="eggNOG" id="COG0845">
    <property type="taxonomic scope" value="Bacteria"/>
</dbReference>
<feature type="region of interest" description="Disordered" evidence="7">
    <location>
        <begin position="1"/>
        <end position="28"/>
    </location>
</feature>
<dbReference type="Gene3D" id="2.40.30.170">
    <property type="match status" value="1"/>
</dbReference>
<sequence>MRHSISSCVHPSSEPKEDCDSGGQEADSCGETEKIMLSDPNQNLLPIAKSDEFLPPLSGWNTLGGLFLVGTVAAGVTMAAIAEYPITVKVPATIRLTGEVKIVQAAVEGTIKRIEVRENQEISQGSVIAILDDSQLQIQKVQNENNLQNIQQQIAQINAQIQAIDRQMMAETERSTRTVASGQAELSRQQRDYQDRQANTILEVEEALANLRVIEQELAQARSELKAELATLNQLISSLNTGVFQASQYRMDFNENLDNIKTLSKQQFEQIAQDSPVESAANVRKERENLSQMQSELRSAQADLTGIERALDAAQLKRDRHQNLLDTGAISRQVFEEFQLLFDQQTQALAAQTARIESYQTGMKQQEQVIAGAEARLHNELAEVQLIVEQQKQAVAAQKARVETQKQAIAREEQAVAAAQSKVQRARTALNPNDSPVAIAREQIEGDQATGLLRIAELTQQRAALIQQKIDQDNQGKFLEQELEQIQRQIQQKVIEAPEFGKILQLNLRNPGQVVRIGEEIAQISPIQAPLVAKAWVPSSEISQVETGQNVHLRIEACPHSEYGTLLGKVSAISPDTISGDNRSFNSSLNQPKLNSSVANSYYETTIELQQIYLTQKSRMGANHSESSPVNSGERNDQHCSIQPGMQARADIVSKTETFLNFILRTSRIKLGN</sequence>
<evidence type="ECO:0000256" key="4">
    <source>
        <dbReference type="ARBA" id="ARBA00022989"/>
    </source>
</evidence>
<dbReference type="PANTHER" id="PTHR30386:SF26">
    <property type="entry name" value="TRANSPORT PROTEIN COMB"/>
    <property type="match status" value="1"/>
</dbReference>
<gene>
    <name evidence="9" type="ORF">Oscil6304_1607</name>
</gene>
<dbReference type="InParanoid" id="K9TFJ6"/>
<protein>
    <submittedName>
        <fullName evidence="9">Multidrug resistance efflux pump</fullName>
    </submittedName>
</protein>
<evidence type="ECO:0000256" key="2">
    <source>
        <dbReference type="ARBA" id="ARBA00009477"/>
    </source>
</evidence>
<evidence type="ECO:0000256" key="7">
    <source>
        <dbReference type="SAM" id="MobiDB-lite"/>
    </source>
</evidence>
<feature type="compositionally biased region" description="Polar residues" evidence="7">
    <location>
        <begin position="1"/>
        <end position="10"/>
    </location>
</feature>
<dbReference type="PANTHER" id="PTHR30386">
    <property type="entry name" value="MEMBRANE FUSION SUBUNIT OF EMRAB-TOLC MULTIDRUG EFFLUX PUMP"/>
    <property type="match status" value="1"/>
</dbReference>
<dbReference type="InterPro" id="IPR058982">
    <property type="entry name" value="Beta-barrel_AprE"/>
</dbReference>
<dbReference type="HOGENOM" id="CLU_023976_6_1_3"/>
<keyword evidence="10" id="KW-1185">Reference proteome</keyword>
<keyword evidence="6" id="KW-0175">Coiled coil</keyword>
<keyword evidence="5" id="KW-0472">Membrane</keyword>
<evidence type="ECO:0000313" key="10">
    <source>
        <dbReference type="Proteomes" id="UP000010367"/>
    </source>
</evidence>
<reference evidence="9 10" key="1">
    <citation type="submission" date="2012-06" db="EMBL/GenBank/DDBJ databases">
        <title>Finished chromosome of genome of Oscillatoria acuminata PCC 6304.</title>
        <authorList>
            <consortium name="US DOE Joint Genome Institute"/>
            <person name="Gugger M."/>
            <person name="Coursin T."/>
            <person name="Rippka R."/>
            <person name="Tandeau De Marsac N."/>
            <person name="Huntemann M."/>
            <person name="Wei C.-L."/>
            <person name="Han J."/>
            <person name="Detter J.C."/>
            <person name="Han C."/>
            <person name="Tapia R."/>
            <person name="Davenport K."/>
            <person name="Daligault H."/>
            <person name="Erkkila T."/>
            <person name="Gu W."/>
            <person name="Munk A.C.C."/>
            <person name="Teshima H."/>
            <person name="Xu Y."/>
            <person name="Chain P."/>
            <person name="Chen A."/>
            <person name="Krypides N."/>
            <person name="Mavromatis K."/>
            <person name="Markowitz V."/>
            <person name="Szeto E."/>
            <person name="Ivanova N."/>
            <person name="Mikhailova N."/>
            <person name="Ovchinnikova G."/>
            <person name="Pagani I."/>
            <person name="Pati A."/>
            <person name="Goodwin L."/>
            <person name="Peters L."/>
            <person name="Pitluck S."/>
            <person name="Woyke T."/>
            <person name="Kerfeld C."/>
        </authorList>
    </citation>
    <scope>NUCLEOTIDE SEQUENCE [LARGE SCALE GENOMIC DNA]</scope>
    <source>
        <strain evidence="9 10">PCC 6304</strain>
    </source>
</reference>
<proteinExistence type="inferred from homology"/>
<keyword evidence="3" id="KW-0812">Transmembrane</keyword>
<comment type="similarity">
    <text evidence="2">Belongs to the membrane fusion protein (MFP) (TC 8.A.1) family.</text>
</comment>
<dbReference type="EMBL" id="CP003607">
    <property type="protein sequence ID" value="AFY81305.1"/>
    <property type="molecule type" value="Genomic_DNA"/>
</dbReference>
<accession>K9TFJ6</accession>
<evidence type="ECO:0000256" key="5">
    <source>
        <dbReference type="ARBA" id="ARBA00023136"/>
    </source>
</evidence>
<evidence type="ECO:0000259" key="8">
    <source>
        <dbReference type="Pfam" id="PF26002"/>
    </source>
</evidence>
<dbReference type="STRING" id="56110.Oscil6304_1607"/>
<feature type="coiled-coil region" evidence="6">
    <location>
        <begin position="356"/>
        <end position="429"/>
    </location>
</feature>
<feature type="coiled-coil region" evidence="6">
    <location>
        <begin position="204"/>
        <end position="235"/>
    </location>
</feature>
<dbReference type="InterPro" id="IPR050739">
    <property type="entry name" value="MFP"/>
</dbReference>
<keyword evidence="4" id="KW-1133">Transmembrane helix</keyword>
<dbReference type="AlphaFoldDB" id="K9TFJ6"/>
<feature type="coiled-coil region" evidence="6">
    <location>
        <begin position="131"/>
        <end position="174"/>
    </location>
</feature>
<dbReference type="Gene3D" id="2.40.50.100">
    <property type="match status" value="1"/>
</dbReference>
<dbReference type="KEGG" id="oac:Oscil6304_1607"/>
<feature type="coiled-coil region" evidence="6">
    <location>
        <begin position="455"/>
        <end position="496"/>
    </location>
</feature>
<evidence type="ECO:0000256" key="3">
    <source>
        <dbReference type="ARBA" id="ARBA00022692"/>
    </source>
</evidence>
<dbReference type="GO" id="GO:0016020">
    <property type="term" value="C:membrane"/>
    <property type="evidence" value="ECO:0007669"/>
    <property type="project" value="UniProtKB-SubCell"/>
</dbReference>
<feature type="domain" description="AprE-like beta-barrel" evidence="8">
    <location>
        <begin position="531"/>
        <end position="614"/>
    </location>
</feature>
<feature type="region of interest" description="Disordered" evidence="7">
    <location>
        <begin position="618"/>
        <end position="640"/>
    </location>
</feature>
<dbReference type="Pfam" id="PF26002">
    <property type="entry name" value="Beta-barrel_AprE"/>
    <property type="match status" value="1"/>
</dbReference>
<evidence type="ECO:0000313" key="9">
    <source>
        <dbReference type="EMBL" id="AFY81305.1"/>
    </source>
</evidence>
<dbReference type="Gene3D" id="1.10.287.470">
    <property type="entry name" value="Helix hairpin bin"/>
    <property type="match status" value="1"/>
</dbReference>
<organism evidence="9 10">
    <name type="scientific">Oscillatoria acuminata PCC 6304</name>
    <dbReference type="NCBI Taxonomy" id="56110"/>
    <lineage>
        <taxon>Bacteria</taxon>
        <taxon>Bacillati</taxon>
        <taxon>Cyanobacteriota</taxon>
        <taxon>Cyanophyceae</taxon>
        <taxon>Oscillatoriophycideae</taxon>
        <taxon>Oscillatoriales</taxon>
        <taxon>Oscillatoriaceae</taxon>
        <taxon>Oscillatoria</taxon>
    </lineage>
</organism>
<evidence type="ECO:0000256" key="6">
    <source>
        <dbReference type="SAM" id="Coils"/>
    </source>
</evidence>